<proteinExistence type="predicted"/>
<evidence type="ECO:0000313" key="2">
    <source>
        <dbReference type="Proteomes" id="UP001501161"/>
    </source>
</evidence>
<comment type="caution">
    <text evidence="1">The sequence shown here is derived from an EMBL/GenBank/DDBJ whole genome shotgun (WGS) entry which is preliminary data.</text>
</comment>
<sequence length="57" mass="5639">MLLACSTRRGPAGAAASRSRTRIGAATPIATEVAAEIGLDITGQTLAARGTLANVTS</sequence>
<keyword evidence="2" id="KW-1185">Reference proteome</keyword>
<organism evidence="1 2">
    <name type="scientific">Nocardioides furvisabuli</name>
    <dbReference type="NCBI Taxonomy" id="375542"/>
    <lineage>
        <taxon>Bacteria</taxon>
        <taxon>Bacillati</taxon>
        <taxon>Actinomycetota</taxon>
        <taxon>Actinomycetes</taxon>
        <taxon>Propionibacteriales</taxon>
        <taxon>Nocardioidaceae</taxon>
        <taxon>Nocardioides</taxon>
    </lineage>
</organism>
<accession>A0ABN2XJW8</accession>
<evidence type="ECO:0000313" key="1">
    <source>
        <dbReference type="EMBL" id="GAA2113617.1"/>
    </source>
</evidence>
<reference evidence="1 2" key="1">
    <citation type="journal article" date="2019" name="Int. J. Syst. Evol. Microbiol.">
        <title>The Global Catalogue of Microorganisms (GCM) 10K type strain sequencing project: providing services to taxonomists for standard genome sequencing and annotation.</title>
        <authorList>
            <consortium name="The Broad Institute Genomics Platform"/>
            <consortium name="The Broad Institute Genome Sequencing Center for Infectious Disease"/>
            <person name="Wu L."/>
            <person name="Ma J."/>
        </authorList>
    </citation>
    <scope>NUCLEOTIDE SEQUENCE [LARGE SCALE GENOMIC DNA]</scope>
    <source>
        <strain evidence="1 2">JCM 13813</strain>
    </source>
</reference>
<dbReference type="EMBL" id="BAAAMQ010000015">
    <property type="protein sequence ID" value="GAA2113617.1"/>
    <property type="molecule type" value="Genomic_DNA"/>
</dbReference>
<name>A0ABN2XJW8_9ACTN</name>
<gene>
    <name evidence="1" type="ORF">GCM10009726_31240</name>
</gene>
<dbReference type="Proteomes" id="UP001501161">
    <property type="component" value="Unassembled WGS sequence"/>
</dbReference>
<protein>
    <submittedName>
        <fullName evidence="1">Uncharacterized protein</fullName>
    </submittedName>
</protein>